<dbReference type="SFLD" id="SFLDF00275">
    <property type="entry name" value="adenosine_C2_methyltransferase"/>
    <property type="match status" value="1"/>
</dbReference>
<feature type="binding site" evidence="14">
    <location>
        <position position="258"/>
    </location>
    <ligand>
        <name>S-adenosyl-L-methionine</name>
        <dbReference type="ChEBI" id="CHEBI:59789"/>
    </ligand>
</feature>
<dbReference type="PANTHER" id="PTHR30544:SF5">
    <property type="entry name" value="RADICAL SAM CORE DOMAIN-CONTAINING PROTEIN"/>
    <property type="match status" value="1"/>
</dbReference>
<evidence type="ECO:0000256" key="7">
    <source>
        <dbReference type="ARBA" id="ARBA00022679"/>
    </source>
</evidence>
<dbReference type="InterPro" id="IPR040072">
    <property type="entry name" value="Methyltransferase_A"/>
</dbReference>
<evidence type="ECO:0000256" key="4">
    <source>
        <dbReference type="ARBA" id="ARBA00022490"/>
    </source>
</evidence>
<keyword evidence="7 14" id="KW-0808">Transferase</keyword>
<evidence type="ECO:0000256" key="1">
    <source>
        <dbReference type="ARBA" id="ARBA00004496"/>
    </source>
</evidence>
<dbReference type="GO" id="GO:0070040">
    <property type="term" value="F:rRNA (adenine(2503)-C2-)-methyltransferase activity"/>
    <property type="evidence" value="ECO:0007669"/>
    <property type="project" value="UniProtKB-UniRule"/>
</dbReference>
<reference evidence="16 17" key="1">
    <citation type="journal article" date="2014" name="Int. J. Syst. Evol. Microbiol.">
        <title>Complete genome sequence of Corynebacterium casei LMG S-19264T (=DSM 44701T), isolated from a smear-ripened cheese.</title>
        <authorList>
            <consortium name="US DOE Joint Genome Institute (JGI-PGF)"/>
            <person name="Walter F."/>
            <person name="Albersmeier A."/>
            <person name="Kalinowski J."/>
            <person name="Ruckert C."/>
        </authorList>
    </citation>
    <scope>NUCLEOTIDE SEQUENCE [LARGE SCALE GENOMIC DNA]</scope>
    <source>
        <strain evidence="16 17">CGMCC 1.7029</strain>
    </source>
</reference>
<keyword evidence="9 14" id="KW-0819">tRNA processing</keyword>
<dbReference type="GO" id="GO:0002935">
    <property type="term" value="F:tRNA (adenine(37)-C2)-methyltransferase activity"/>
    <property type="evidence" value="ECO:0007669"/>
    <property type="project" value="UniProtKB-UniRule"/>
</dbReference>
<comment type="subcellular location">
    <subcellularLocation>
        <location evidence="1 14">Cytoplasm</location>
    </subcellularLocation>
</comment>
<evidence type="ECO:0000256" key="9">
    <source>
        <dbReference type="ARBA" id="ARBA00022694"/>
    </source>
</evidence>
<keyword evidence="3 14" id="KW-0004">4Fe-4S</keyword>
<dbReference type="GO" id="GO:0000049">
    <property type="term" value="F:tRNA binding"/>
    <property type="evidence" value="ECO:0007669"/>
    <property type="project" value="UniProtKB-UniRule"/>
</dbReference>
<evidence type="ECO:0000313" key="17">
    <source>
        <dbReference type="Proteomes" id="UP000598196"/>
    </source>
</evidence>
<keyword evidence="10 14" id="KW-0479">Metal-binding</keyword>
<evidence type="ECO:0000313" key="16">
    <source>
        <dbReference type="EMBL" id="GGO33189.1"/>
    </source>
</evidence>
<comment type="caution">
    <text evidence="16">The sequence shown here is derived from an EMBL/GenBank/DDBJ whole genome shotgun (WGS) entry which is preliminary data.</text>
</comment>
<comment type="catalytic activity">
    <reaction evidence="14">
        <text>adenosine(37) in tRNA + 2 reduced [2Fe-2S]-[ferredoxin] + 2 S-adenosyl-L-methionine = 2-methyladenosine(37) in tRNA + 5'-deoxyadenosine + L-methionine + 2 oxidized [2Fe-2S]-[ferredoxin] + S-adenosyl-L-homocysteine</text>
        <dbReference type="Rhea" id="RHEA:43332"/>
        <dbReference type="Rhea" id="RHEA-COMP:10000"/>
        <dbReference type="Rhea" id="RHEA-COMP:10001"/>
        <dbReference type="Rhea" id="RHEA-COMP:10162"/>
        <dbReference type="Rhea" id="RHEA-COMP:10485"/>
        <dbReference type="ChEBI" id="CHEBI:17319"/>
        <dbReference type="ChEBI" id="CHEBI:33737"/>
        <dbReference type="ChEBI" id="CHEBI:33738"/>
        <dbReference type="ChEBI" id="CHEBI:57844"/>
        <dbReference type="ChEBI" id="CHEBI:57856"/>
        <dbReference type="ChEBI" id="CHEBI:59789"/>
        <dbReference type="ChEBI" id="CHEBI:74411"/>
        <dbReference type="ChEBI" id="CHEBI:74497"/>
        <dbReference type="EC" id="2.1.1.192"/>
    </reaction>
</comment>
<proteinExistence type="inferred from homology"/>
<protein>
    <recommendedName>
        <fullName evidence="14">Dual-specificity RNA methyltransferase RlmN</fullName>
        <ecNumber evidence="14">2.1.1.192</ecNumber>
    </recommendedName>
    <alternativeName>
        <fullName evidence="14">23S rRNA (adenine(2503)-C(2))-methyltransferase</fullName>
    </alternativeName>
    <alternativeName>
        <fullName evidence="14">23S rRNA m2A2503 methyltransferase</fullName>
    </alternativeName>
    <alternativeName>
        <fullName evidence="14">Ribosomal RNA large subunit methyltransferase N</fullName>
    </alternativeName>
    <alternativeName>
        <fullName evidence="14">tRNA (adenine(37)-C(2))-methyltransferase</fullName>
    </alternativeName>
    <alternativeName>
        <fullName evidence="14">tRNA m2A37 methyltransferase</fullName>
    </alternativeName>
</protein>
<comment type="miscellaneous">
    <text evidence="14">Reaction proceeds by a ping-pong mechanism involving intermediate methylation of a conserved cysteine residue.</text>
</comment>
<dbReference type="InterPro" id="IPR027492">
    <property type="entry name" value="RNA_MTrfase_RlmN"/>
</dbReference>
<keyword evidence="4 14" id="KW-0963">Cytoplasm</keyword>
<evidence type="ECO:0000256" key="11">
    <source>
        <dbReference type="ARBA" id="ARBA00023004"/>
    </source>
</evidence>
<keyword evidence="5 14" id="KW-0698">rRNA processing</keyword>
<evidence type="ECO:0000256" key="3">
    <source>
        <dbReference type="ARBA" id="ARBA00022485"/>
    </source>
</evidence>
<dbReference type="SFLD" id="SFLDS00029">
    <property type="entry name" value="Radical_SAM"/>
    <property type="match status" value="1"/>
</dbReference>
<dbReference type="CDD" id="cd01335">
    <property type="entry name" value="Radical_SAM"/>
    <property type="match status" value="1"/>
</dbReference>
<dbReference type="InterPro" id="IPR007197">
    <property type="entry name" value="rSAM"/>
</dbReference>
<feature type="active site" description="Proton acceptor" evidence="14">
    <location>
        <position position="147"/>
    </location>
</feature>
<evidence type="ECO:0000256" key="12">
    <source>
        <dbReference type="ARBA" id="ARBA00023014"/>
    </source>
</evidence>
<dbReference type="EC" id="2.1.1.192" evidence="14"/>
<keyword evidence="12 14" id="KW-0411">Iron-sulfur</keyword>
<dbReference type="GO" id="GO:0019843">
    <property type="term" value="F:rRNA binding"/>
    <property type="evidence" value="ECO:0007669"/>
    <property type="project" value="UniProtKB-UniRule"/>
</dbReference>
<dbReference type="FunFam" id="3.20.20.70:FF:000008">
    <property type="entry name" value="Dual-specificity RNA methyltransferase RlmN"/>
    <property type="match status" value="1"/>
</dbReference>
<dbReference type="SUPFAM" id="SSF102114">
    <property type="entry name" value="Radical SAM enzymes"/>
    <property type="match status" value="1"/>
</dbReference>
<evidence type="ECO:0000256" key="14">
    <source>
        <dbReference type="HAMAP-Rule" id="MF_01849"/>
    </source>
</evidence>
<sequence>MNGVYSADSFFSPDLSGPAAMNAPTLTSQAADPVSAPITQDVLTIPRKLPEGGKQNLVGLTRDQLRDALIAAGTPERQAKMRVGQVWQWIYHWGVRDFAAMTNLAKDYRALLAEHFEVTVPEIVTRQISADGTRKYLLRIAGGHEVEVVYIPEETRGTLCISSQVGCTLTCSFCHTGTQKLVRNLTAAEIVGQVMVARDDLGEWPVPGAPKDETRLVSNVVLMGMGEPLYNFENVRDAMKVVMDGEGISLSRRRITLSTSGIVPEIARTAEEIGCLLAVSFHATTDEVRDRLVPVNKKWNIQTLLGALRDYPRLSNSERITFEYVMLKGVNDSDADARRLVKLIAGIPAKINLIPFNEWPGAPYERSDWERIEAFADIVYKAGYASPIRTPRGEDIMAACGQLKSATERQRKSRAEIASEAGL</sequence>
<evidence type="ECO:0000256" key="5">
    <source>
        <dbReference type="ARBA" id="ARBA00022552"/>
    </source>
</evidence>
<dbReference type="GO" id="GO:0005737">
    <property type="term" value="C:cytoplasm"/>
    <property type="evidence" value="ECO:0007669"/>
    <property type="project" value="UniProtKB-SubCell"/>
</dbReference>
<dbReference type="AlphaFoldDB" id="A0A918DCT0"/>
<feature type="active site" description="S-methylcysteine intermediate" evidence="14">
    <location>
        <position position="400"/>
    </location>
</feature>
<dbReference type="InterPro" id="IPR048641">
    <property type="entry name" value="RlmN_N"/>
</dbReference>
<comment type="similarity">
    <text evidence="2 14">Belongs to the radical SAM superfamily. RlmN family.</text>
</comment>
<dbReference type="Gene3D" id="1.10.150.530">
    <property type="match status" value="1"/>
</dbReference>
<feature type="domain" description="Radical SAM core" evidence="15">
    <location>
        <begin position="153"/>
        <end position="395"/>
    </location>
</feature>
<comment type="cofactor">
    <cofactor evidence="14">
        <name>[4Fe-4S] cluster</name>
        <dbReference type="ChEBI" id="CHEBI:49883"/>
    </cofactor>
    <text evidence="14">Binds 1 [4Fe-4S] cluster. The cluster is coordinated with 3 cysteines and an exchangeable S-adenosyl-L-methionine.</text>
</comment>
<dbReference type="GO" id="GO:0070475">
    <property type="term" value="P:rRNA base methylation"/>
    <property type="evidence" value="ECO:0007669"/>
    <property type="project" value="UniProtKB-UniRule"/>
</dbReference>
<feature type="binding site" evidence="14">
    <location>
        <position position="174"/>
    </location>
    <ligand>
        <name>[4Fe-4S] cluster</name>
        <dbReference type="ChEBI" id="CHEBI:49883"/>
        <note>4Fe-4S-S-AdoMet</note>
    </ligand>
</feature>
<feature type="binding site" evidence="14">
    <location>
        <position position="167"/>
    </location>
    <ligand>
        <name>[4Fe-4S] cluster</name>
        <dbReference type="ChEBI" id="CHEBI:49883"/>
        <note>4Fe-4S-S-AdoMet</note>
    </ligand>
</feature>
<feature type="binding site" evidence="14">
    <location>
        <position position="171"/>
    </location>
    <ligand>
        <name>[4Fe-4S] cluster</name>
        <dbReference type="ChEBI" id="CHEBI:49883"/>
        <note>4Fe-4S-S-AdoMet</note>
    </ligand>
</feature>
<dbReference type="PIRSF" id="PIRSF006004">
    <property type="entry name" value="CHP00048"/>
    <property type="match status" value="1"/>
</dbReference>
<organism evidence="16 17">
    <name type="scientific">Gemmobacter aquaticus</name>
    <dbReference type="NCBI Taxonomy" id="490185"/>
    <lineage>
        <taxon>Bacteria</taxon>
        <taxon>Pseudomonadati</taxon>
        <taxon>Pseudomonadota</taxon>
        <taxon>Alphaproteobacteria</taxon>
        <taxon>Rhodobacterales</taxon>
        <taxon>Paracoccaceae</taxon>
        <taxon>Gemmobacter</taxon>
    </lineage>
</organism>
<evidence type="ECO:0000256" key="13">
    <source>
        <dbReference type="ARBA" id="ARBA00023157"/>
    </source>
</evidence>
<feature type="binding site" evidence="14">
    <location>
        <begin position="226"/>
        <end position="227"/>
    </location>
    <ligand>
        <name>S-adenosyl-L-methionine</name>
        <dbReference type="ChEBI" id="CHEBI:59789"/>
    </ligand>
</feature>
<dbReference type="PANTHER" id="PTHR30544">
    <property type="entry name" value="23S RRNA METHYLTRANSFERASE"/>
    <property type="match status" value="1"/>
</dbReference>
<dbReference type="GO" id="GO:0030488">
    <property type="term" value="P:tRNA methylation"/>
    <property type="evidence" value="ECO:0007669"/>
    <property type="project" value="UniProtKB-UniRule"/>
</dbReference>
<gene>
    <name evidence="14 16" type="primary">rlmN</name>
    <name evidence="16" type="ORF">GCM10010991_22190</name>
</gene>
<dbReference type="GO" id="GO:0051539">
    <property type="term" value="F:4 iron, 4 sulfur cluster binding"/>
    <property type="evidence" value="ECO:0007669"/>
    <property type="project" value="UniProtKB-UniRule"/>
</dbReference>
<dbReference type="HAMAP" id="MF_01849">
    <property type="entry name" value="RNA_methyltr_RlmN"/>
    <property type="match status" value="1"/>
</dbReference>
<dbReference type="GO" id="GO:0046872">
    <property type="term" value="F:metal ion binding"/>
    <property type="evidence" value="ECO:0007669"/>
    <property type="project" value="UniProtKB-KW"/>
</dbReference>
<keyword evidence="11 14" id="KW-0408">Iron</keyword>
<evidence type="ECO:0000256" key="10">
    <source>
        <dbReference type="ARBA" id="ARBA00022723"/>
    </source>
</evidence>
<evidence type="ECO:0000256" key="6">
    <source>
        <dbReference type="ARBA" id="ARBA00022603"/>
    </source>
</evidence>
<name>A0A918DCT0_9RHOB</name>
<dbReference type="InterPro" id="IPR013785">
    <property type="entry name" value="Aldolase_TIM"/>
</dbReference>
<dbReference type="SFLD" id="SFLDG01062">
    <property type="entry name" value="methyltransferase_(Class_A)"/>
    <property type="match status" value="1"/>
</dbReference>
<keyword evidence="13 14" id="KW-1015">Disulfide bond</keyword>
<keyword evidence="8 14" id="KW-0949">S-adenosyl-L-methionine</keyword>
<evidence type="ECO:0000256" key="8">
    <source>
        <dbReference type="ARBA" id="ARBA00022691"/>
    </source>
</evidence>
<evidence type="ECO:0000256" key="2">
    <source>
        <dbReference type="ARBA" id="ARBA00007544"/>
    </source>
</evidence>
<keyword evidence="17" id="KW-1185">Reference proteome</keyword>
<comment type="caution">
    <text evidence="14">Lacks conserved residue(s) required for the propagation of feature annotation.</text>
</comment>
<comment type="catalytic activity">
    <reaction evidence="14">
        <text>adenosine(2503) in 23S rRNA + 2 reduced [2Fe-2S]-[ferredoxin] + 2 S-adenosyl-L-methionine = 2-methyladenosine(2503) in 23S rRNA + 5'-deoxyadenosine + L-methionine + 2 oxidized [2Fe-2S]-[ferredoxin] + S-adenosyl-L-homocysteine</text>
        <dbReference type="Rhea" id="RHEA:42916"/>
        <dbReference type="Rhea" id="RHEA-COMP:10000"/>
        <dbReference type="Rhea" id="RHEA-COMP:10001"/>
        <dbReference type="Rhea" id="RHEA-COMP:10152"/>
        <dbReference type="Rhea" id="RHEA-COMP:10282"/>
        <dbReference type="ChEBI" id="CHEBI:17319"/>
        <dbReference type="ChEBI" id="CHEBI:33737"/>
        <dbReference type="ChEBI" id="CHEBI:33738"/>
        <dbReference type="ChEBI" id="CHEBI:57844"/>
        <dbReference type="ChEBI" id="CHEBI:57856"/>
        <dbReference type="ChEBI" id="CHEBI:59789"/>
        <dbReference type="ChEBI" id="CHEBI:74411"/>
        <dbReference type="ChEBI" id="CHEBI:74497"/>
        <dbReference type="EC" id="2.1.1.192"/>
    </reaction>
</comment>
<dbReference type="EMBL" id="BMLP01000004">
    <property type="protein sequence ID" value="GGO33189.1"/>
    <property type="molecule type" value="Genomic_DNA"/>
</dbReference>
<dbReference type="PROSITE" id="PS51918">
    <property type="entry name" value="RADICAL_SAM"/>
    <property type="match status" value="1"/>
</dbReference>
<dbReference type="Pfam" id="PF21016">
    <property type="entry name" value="RlmN_N"/>
    <property type="match status" value="1"/>
</dbReference>
<feature type="binding site" evidence="14">
    <location>
        <position position="357"/>
    </location>
    <ligand>
        <name>S-adenosyl-L-methionine</name>
        <dbReference type="ChEBI" id="CHEBI:59789"/>
    </ligand>
</feature>
<comment type="function">
    <text evidence="14">Specifically methylates position 2 of adenine 2503 in 23S rRNA and position 2 of adenine 37 in tRNAs. m2A2503 modification seems to play a crucial role in the proofreading step occurring at the peptidyl transferase center and thus would serve to optimize ribosomal fidelity.</text>
</comment>
<dbReference type="Pfam" id="PF04055">
    <property type="entry name" value="Radical_SAM"/>
    <property type="match status" value="1"/>
</dbReference>
<accession>A0A918DCT0</accession>
<dbReference type="Proteomes" id="UP000598196">
    <property type="component" value="Unassembled WGS sequence"/>
</dbReference>
<dbReference type="InterPro" id="IPR004383">
    <property type="entry name" value="rRNA_lsu_MTrfase_RlmN/Cfr"/>
</dbReference>
<dbReference type="NCBIfam" id="TIGR00048">
    <property type="entry name" value="rRNA_mod_RlmN"/>
    <property type="match status" value="1"/>
</dbReference>
<keyword evidence="6 14" id="KW-0489">Methyltransferase</keyword>
<dbReference type="Gene3D" id="3.20.20.70">
    <property type="entry name" value="Aldolase class I"/>
    <property type="match status" value="1"/>
</dbReference>
<evidence type="ECO:0000259" key="15">
    <source>
        <dbReference type="PROSITE" id="PS51918"/>
    </source>
</evidence>
<feature type="binding site" evidence="14">
    <location>
        <begin position="280"/>
        <end position="282"/>
    </location>
    <ligand>
        <name>S-adenosyl-L-methionine</name>
        <dbReference type="ChEBI" id="CHEBI:59789"/>
    </ligand>
</feature>
<dbReference type="InterPro" id="IPR058240">
    <property type="entry name" value="rSAM_sf"/>
</dbReference>